<dbReference type="Proteomes" id="UP000008984">
    <property type="component" value="Unassembled WGS sequence"/>
</dbReference>
<protein>
    <submittedName>
        <fullName evidence="3">Predicted protein</fullName>
    </submittedName>
</protein>
<accession>G0RV50</accession>
<reference evidence="3 4" key="1">
    <citation type="journal article" date="2008" name="Nat. Biotechnol.">
        <title>Genome sequencing and analysis of the biomass-degrading fungus Trichoderma reesei (syn. Hypocrea jecorina).</title>
        <authorList>
            <person name="Martinez D."/>
            <person name="Berka R.M."/>
            <person name="Henrissat B."/>
            <person name="Saloheimo M."/>
            <person name="Arvas M."/>
            <person name="Baker S.E."/>
            <person name="Chapman J."/>
            <person name="Chertkov O."/>
            <person name="Coutinho P.M."/>
            <person name="Cullen D."/>
            <person name="Danchin E.G."/>
            <person name="Grigoriev I.V."/>
            <person name="Harris P."/>
            <person name="Jackson M."/>
            <person name="Kubicek C.P."/>
            <person name="Han C.S."/>
            <person name="Ho I."/>
            <person name="Larrondo L.F."/>
            <person name="de Leon A.L."/>
            <person name="Magnuson J.K."/>
            <person name="Merino S."/>
            <person name="Misra M."/>
            <person name="Nelson B."/>
            <person name="Putnam N."/>
            <person name="Robbertse B."/>
            <person name="Salamov A.A."/>
            <person name="Schmoll M."/>
            <person name="Terry A."/>
            <person name="Thayer N."/>
            <person name="Westerholm-Parvinen A."/>
            <person name="Schoch C.L."/>
            <person name="Yao J."/>
            <person name="Barabote R."/>
            <person name="Nelson M.A."/>
            <person name="Detter C."/>
            <person name="Bruce D."/>
            <person name="Kuske C.R."/>
            <person name="Xie G."/>
            <person name="Richardson P."/>
            <person name="Rokhsar D.S."/>
            <person name="Lucas S.M."/>
            <person name="Rubin E.M."/>
            <person name="Dunn-Coleman N."/>
            <person name="Ward M."/>
            <person name="Brettin T.S."/>
        </authorList>
    </citation>
    <scope>NUCLEOTIDE SEQUENCE [LARGE SCALE GENOMIC DNA]</scope>
    <source>
        <strain evidence="3 4">QM6a</strain>
    </source>
</reference>
<dbReference type="GeneID" id="18487831"/>
<dbReference type="PANTHER" id="PTHR36512">
    <property type="entry name" value="D-AMINOPEPTIDASE"/>
    <property type="match status" value="1"/>
</dbReference>
<gene>
    <name evidence="3" type="ORF">TRIREDRAFT_69426</name>
</gene>
<dbReference type="GO" id="GO:0004177">
    <property type="term" value="F:aminopeptidase activity"/>
    <property type="evidence" value="ECO:0007669"/>
    <property type="project" value="TreeGrafter"/>
</dbReference>
<name>G0RV50_HYPJQ</name>
<feature type="region of interest" description="Disordered" evidence="2">
    <location>
        <begin position="256"/>
        <end position="280"/>
    </location>
</feature>
<feature type="region of interest" description="Disordered" evidence="2">
    <location>
        <begin position="1"/>
        <end position="20"/>
    </location>
</feature>
<dbReference type="MEROPS" id="P01.003"/>
<proteinExistence type="inferred from homology"/>
<dbReference type="RefSeq" id="XP_006969148.1">
    <property type="nucleotide sequence ID" value="XM_006969086.1"/>
</dbReference>
<evidence type="ECO:0000313" key="3">
    <source>
        <dbReference type="EMBL" id="EGR44986.1"/>
    </source>
</evidence>
<dbReference type="OrthoDB" id="2107894at2759"/>
<dbReference type="EMBL" id="GL985083">
    <property type="protein sequence ID" value="EGR44986.1"/>
    <property type="molecule type" value="Genomic_DNA"/>
</dbReference>
<dbReference type="Gene3D" id="3.60.70.12">
    <property type="entry name" value="L-amino peptidase D-ALA esterase/amidase"/>
    <property type="match status" value="1"/>
</dbReference>
<comment type="similarity">
    <text evidence="1">Belongs to the peptidase S58 family.</text>
</comment>
<dbReference type="Pfam" id="PF03576">
    <property type="entry name" value="Peptidase_S58"/>
    <property type="match status" value="1"/>
</dbReference>
<dbReference type="KEGG" id="tre:TRIREDRAFT_69426"/>
<dbReference type="PANTHER" id="PTHR36512:SF3">
    <property type="entry name" value="BLR5678 PROTEIN"/>
    <property type="match status" value="1"/>
</dbReference>
<dbReference type="InterPro" id="IPR005321">
    <property type="entry name" value="Peptidase_S58_DmpA"/>
</dbReference>
<dbReference type="SUPFAM" id="SSF56266">
    <property type="entry name" value="DmpA/ArgJ-like"/>
    <property type="match status" value="1"/>
</dbReference>
<evidence type="ECO:0000256" key="1">
    <source>
        <dbReference type="ARBA" id="ARBA00007068"/>
    </source>
</evidence>
<dbReference type="AlphaFoldDB" id="G0RV50"/>
<dbReference type="InterPro" id="IPR016117">
    <property type="entry name" value="ArgJ-like_dom_sf"/>
</dbReference>
<evidence type="ECO:0000256" key="2">
    <source>
        <dbReference type="SAM" id="MobiDB-lite"/>
    </source>
</evidence>
<evidence type="ECO:0000313" key="4">
    <source>
        <dbReference type="Proteomes" id="UP000008984"/>
    </source>
</evidence>
<keyword evidence="4" id="KW-1185">Reference proteome</keyword>
<dbReference type="VEuPathDB" id="FungiDB:TRIREDRAFT_69426"/>
<dbReference type="eggNOG" id="ENOG502QRNQ">
    <property type="taxonomic scope" value="Eukaryota"/>
</dbReference>
<sequence length="409" mass="43583">MTQIRASIPSLPLPASNRPRIRDLGYSPGRFTPGPQNSILDVPGVQVGQVTVHEGANIHTGLTVILPRGVKDTRLKPCYAATHDLNGMGELTGCHALAEYGYINTPVAITNTLSVGKVYDGLFLWQMEQARKNGEDDIESLRRFSIPVVGETYDGLLNDISASVIDKASVYAAIEAAQTQTEVLEGNYGGGTAMRCHGYKGGTGTSSRIVPGADRDYALGVLVQANHGQKPDLRIGNVPVGELLMAEEAEARGEAARADKGLPIGGKAAEGSRLPLNRRTDAPLLPHQLRRLAQHAGMGITQVGGHSAGRNFSGEIFLALSTGTSPNQLATSSDGFAYLPPLETQPVETLKNETIDSLFYAVSETTEEAILNAMCKAETLVGFKGRTTTALPVDRVQELLNKYGVGLRK</sequence>
<organism evidence="4">
    <name type="scientific">Hypocrea jecorina (strain QM6a)</name>
    <name type="common">Trichoderma reesei</name>
    <dbReference type="NCBI Taxonomy" id="431241"/>
    <lineage>
        <taxon>Eukaryota</taxon>
        <taxon>Fungi</taxon>
        <taxon>Dikarya</taxon>
        <taxon>Ascomycota</taxon>
        <taxon>Pezizomycotina</taxon>
        <taxon>Sordariomycetes</taxon>
        <taxon>Hypocreomycetidae</taxon>
        <taxon>Hypocreales</taxon>
        <taxon>Hypocreaceae</taxon>
        <taxon>Trichoderma</taxon>
    </lineage>
</organism>
<dbReference type="HOGENOM" id="CLU_024709_0_0_1"/>